<dbReference type="InterPro" id="IPR038475">
    <property type="entry name" value="RecG_C_sf"/>
</dbReference>
<dbReference type="AlphaFoldDB" id="H8YWL3"/>
<dbReference type="STRING" id="631362.Thi970DRAFT_00475"/>
<evidence type="ECO:0000313" key="1">
    <source>
        <dbReference type="EMBL" id="EIC22839.1"/>
    </source>
</evidence>
<dbReference type="PANTHER" id="PTHR30595:SF6">
    <property type="entry name" value="SCHLAFEN ALBA-2 DOMAIN-CONTAINING PROTEIN"/>
    <property type="match status" value="1"/>
</dbReference>
<dbReference type="HOGENOM" id="CLU_1255480_0_0_6"/>
<dbReference type="Proteomes" id="UP000002964">
    <property type="component" value="Unassembled WGS sequence"/>
</dbReference>
<keyword evidence="2" id="KW-1185">Reference proteome</keyword>
<dbReference type="Pfam" id="PF13749">
    <property type="entry name" value="HATPase_c_4"/>
    <property type="match status" value="1"/>
</dbReference>
<accession>H8YWL3</accession>
<dbReference type="Gene3D" id="3.30.565.60">
    <property type="match status" value="1"/>
</dbReference>
<sequence length="220" mass="25027">MFQQRSQARIIRFEEQEVPGCGFEDYDSLLLRRFLKPDQGDTATQLRRLHLLRELDGAMVPTMVGVLLCTLEPTRWLHNAEIIAVAHLGTRNDPDEQVDAREIGGPLDRQVLDAFHFVERNMTTGARKPLGRIDYPQYALIAVFEAIVNAVAHRDYSLHNQRIRLFMYSDRLDIHVTGTLPNTMSLESMTQLSVPRNEVLASLFGLRGPNLARLHITPEG</sequence>
<proteinExistence type="predicted"/>
<reference evidence="1 2" key="2">
    <citation type="submission" date="2011-11" db="EMBL/GenBank/DDBJ databases">
        <authorList>
            <consortium name="US DOE Joint Genome Institute"/>
            <person name="Lucas S."/>
            <person name="Han J."/>
            <person name="Lapidus A."/>
            <person name="Cheng J.-F."/>
            <person name="Goodwin L."/>
            <person name="Pitluck S."/>
            <person name="Peters L."/>
            <person name="Ovchinnikova G."/>
            <person name="Zhang X."/>
            <person name="Detter J.C."/>
            <person name="Han C."/>
            <person name="Tapia R."/>
            <person name="Land M."/>
            <person name="Hauser L."/>
            <person name="Kyrpides N."/>
            <person name="Ivanova N."/>
            <person name="Pagani I."/>
            <person name="Vogl K."/>
            <person name="Liu Z."/>
            <person name="Overmann J."/>
            <person name="Frigaard N.-U."/>
            <person name="Bryant D."/>
            <person name="Woyke T."/>
        </authorList>
    </citation>
    <scope>NUCLEOTIDE SEQUENCE [LARGE SCALE GENOMIC DNA]</scope>
    <source>
        <strain evidence="1 2">970</strain>
    </source>
</reference>
<organism evidence="1 2">
    <name type="scientific">Thiorhodovibrio frisius</name>
    <dbReference type="NCBI Taxonomy" id="631362"/>
    <lineage>
        <taxon>Bacteria</taxon>
        <taxon>Pseudomonadati</taxon>
        <taxon>Pseudomonadota</taxon>
        <taxon>Gammaproteobacteria</taxon>
        <taxon>Chromatiales</taxon>
        <taxon>Chromatiaceae</taxon>
        <taxon>Thiorhodovibrio</taxon>
    </lineage>
</organism>
<dbReference type="PANTHER" id="PTHR30595">
    <property type="entry name" value="GLPR-RELATED TRANSCRIPTIONAL REPRESSOR"/>
    <property type="match status" value="1"/>
</dbReference>
<dbReference type="RefSeq" id="WP_009146924.1">
    <property type="nucleotide sequence ID" value="NZ_CP121471.1"/>
</dbReference>
<gene>
    <name evidence="1" type="ORF">Thi970DRAFT_00475</name>
</gene>
<evidence type="ECO:0000313" key="2">
    <source>
        <dbReference type="Proteomes" id="UP000002964"/>
    </source>
</evidence>
<dbReference type="eggNOG" id="COG2865">
    <property type="taxonomic scope" value="Bacteria"/>
</dbReference>
<reference evidence="2" key="1">
    <citation type="submission" date="2011-06" db="EMBL/GenBank/DDBJ databases">
        <authorList>
            <consortium name="US DOE Joint Genome Institute (JGI-PGF)"/>
            <person name="Lucas S."/>
            <person name="Han J."/>
            <person name="Lapidus A."/>
            <person name="Cheng J.-F."/>
            <person name="Goodwin L."/>
            <person name="Pitluck S."/>
            <person name="Peters L."/>
            <person name="Land M.L."/>
            <person name="Hauser L."/>
            <person name="Vogl K."/>
            <person name="Liu Z."/>
            <person name="Overmann J."/>
            <person name="Frigaard N.-U."/>
            <person name="Bryant D.A."/>
            <person name="Woyke T.J."/>
        </authorList>
    </citation>
    <scope>NUCLEOTIDE SEQUENCE [LARGE SCALE GENOMIC DNA]</scope>
    <source>
        <strain evidence="2">970</strain>
    </source>
</reference>
<protein>
    <submittedName>
        <fullName evidence="1">Uncharacterized protein</fullName>
    </submittedName>
</protein>
<dbReference type="EMBL" id="JH603168">
    <property type="protein sequence ID" value="EIC22839.1"/>
    <property type="molecule type" value="Genomic_DNA"/>
</dbReference>
<name>H8YWL3_9GAMM</name>